<dbReference type="AlphaFoldDB" id="A0A956NDZ3"/>
<sequence>MSESKEVGPRMDDESGKCDPTRKVLEWELRRFRSKPRPYLRVIADAVDMSDATITIRSGPFCIEIDNPNGAVVAVAPMKRRRHKLWLLAGVWRMPPILRVCLDPKSRAVSSRGRKRLRISFSGSGKKFDLDINLVGAKLDSRNERHGIAQPLMIIKE</sequence>
<evidence type="ECO:0000313" key="1">
    <source>
        <dbReference type="EMBL" id="MCA9755174.1"/>
    </source>
</evidence>
<evidence type="ECO:0000313" key="2">
    <source>
        <dbReference type="Proteomes" id="UP000739538"/>
    </source>
</evidence>
<protein>
    <submittedName>
        <fullName evidence="1">Uncharacterized protein</fullName>
    </submittedName>
</protein>
<organism evidence="1 2">
    <name type="scientific">Eiseniibacteriota bacterium</name>
    <dbReference type="NCBI Taxonomy" id="2212470"/>
    <lineage>
        <taxon>Bacteria</taxon>
        <taxon>Candidatus Eiseniibacteriota</taxon>
    </lineage>
</organism>
<gene>
    <name evidence="1" type="ORF">KDA27_05180</name>
</gene>
<comment type="caution">
    <text evidence="1">The sequence shown here is derived from an EMBL/GenBank/DDBJ whole genome shotgun (WGS) entry which is preliminary data.</text>
</comment>
<reference evidence="1" key="2">
    <citation type="journal article" date="2021" name="Microbiome">
        <title>Successional dynamics and alternative stable states in a saline activated sludge microbial community over 9 years.</title>
        <authorList>
            <person name="Wang Y."/>
            <person name="Ye J."/>
            <person name="Ju F."/>
            <person name="Liu L."/>
            <person name="Boyd J.A."/>
            <person name="Deng Y."/>
            <person name="Parks D.H."/>
            <person name="Jiang X."/>
            <person name="Yin X."/>
            <person name="Woodcroft B.J."/>
            <person name="Tyson G.W."/>
            <person name="Hugenholtz P."/>
            <person name="Polz M.F."/>
            <person name="Zhang T."/>
        </authorList>
    </citation>
    <scope>NUCLEOTIDE SEQUENCE</scope>
    <source>
        <strain evidence="1">HKST-UBA02</strain>
    </source>
</reference>
<proteinExistence type="predicted"/>
<dbReference type="EMBL" id="JAGQHS010000017">
    <property type="protein sequence ID" value="MCA9755174.1"/>
    <property type="molecule type" value="Genomic_DNA"/>
</dbReference>
<accession>A0A956NDZ3</accession>
<dbReference type="Proteomes" id="UP000739538">
    <property type="component" value="Unassembled WGS sequence"/>
</dbReference>
<name>A0A956NDZ3_UNCEI</name>
<reference evidence="1" key="1">
    <citation type="submission" date="2020-04" db="EMBL/GenBank/DDBJ databases">
        <authorList>
            <person name="Zhang T."/>
        </authorList>
    </citation>
    <scope>NUCLEOTIDE SEQUENCE</scope>
    <source>
        <strain evidence="1">HKST-UBA02</strain>
    </source>
</reference>